<dbReference type="AlphaFoldDB" id="A0A4Q9L061"/>
<dbReference type="Gene3D" id="1.25.40.510">
    <property type="entry name" value="GLE1-like"/>
    <property type="match status" value="1"/>
</dbReference>
<gene>
    <name evidence="1" type="ORF">CWI37_0926p0010</name>
</gene>
<dbReference type="InterPro" id="IPR038506">
    <property type="entry name" value="GLE1-like_sf"/>
</dbReference>
<organism evidence="1 2">
    <name type="scientific">Hamiltosporidium tvaerminnensis</name>
    <dbReference type="NCBI Taxonomy" id="1176355"/>
    <lineage>
        <taxon>Eukaryota</taxon>
        <taxon>Fungi</taxon>
        <taxon>Fungi incertae sedis</taxon>
        <taxon>Microsporidia</taxon>
        <taxon>Dubosqiidae</taxon>
        <taxon>Hamiltosporidium</taxon>
    </lineage>
</organism>
<dbReference type="VEuPathDB" id="MicrosporidiaDB:CWI37_0926p0010"/>
<accession>A0A4Q9L061</accession>
<evidence type="ECO:0000313" key="2">
    <source>
        <dbReference type="Proteomes" id="UP000292362"/>
    </source>
</evidence>
<dbReference type="EMBL" id="PITJ01000926">
    <property type="protein sequence ID" value="TBU00699.1"/>
    <property type="molecule type" value="Genomic_DNA"/>
</dbReference>
<name>A0A4Q9L061_9MICR</name>
<dbReference type="Proteomes" id="UP000292362">
    <property type="component" value="Unassembled WGS sequence"/>
</dbReference>
<protein>
    <submittedName>
        <fullName evidence="1">Uncharacterized protein</fullName>
    </submittedName>
</protein>
<sequence length="349" mass="41218">MFDQDLKKYEEIERKRRISVNKEIEILLFKRKQTNIKIEEEIRNLSKEITNYADNSNNIIDYNIDQRIEDDNIDCTIDNKYIKDISIAPEQNTILATNINTTDTSITNIPTTNTTTISNITNIPFTDELVRKLILTEKYKEIEEKIKNEKSKTNKNIYINLKININKRLSQVSQSKDHTIKIYKSLSQITYPYLFIECFVLKLLEQGKLQVSIHFLSYQSYSLLLSLFLNNSLFGNELLEYFRVILFTQESTKSSLKGMYSIYFGVIHLNKMYQEAWFFIASLLNIIPSEPSLYVLESFLIILGEDLFKMYKYSFITMLKYVKEEYLTRITNDALKTRIETCIRNIIKE</sequence>
<proteinExistence type="predicted"/>
<reference evidence="1 2" key="1">
    <citation type="submission" date="2017-12" db="EMBL/GenBank/DDBJ databases">
        <authorList>
            <person name="Pombert J.-F."/>
            <person name="Haag K.L."/>
            <person name="Ebert D."/>
        </authorList>
    </citation>
    <scope>NUCLEOTIDE SEQUENCE [LARGE SCALE GENOMIC DNA]</scope>
    <source>
        <strain evidence="1">FI-OER-3-3</strain>
    </source>
</reference>
<comment type="caution">
    <text evidence="1">The sequence shown here is derived from an EMBL/GenBank/DDBJ whole genome shotgun (WGS) entry which is preliminary data.</text>
</comment>
<evidence type="ECO:0000313" key="1">
    <source>
        <dbReference type="EMBL" id="TBU00699.1"/>
    </source>
</evidence>